<dbReference type="Gene3D" id="3.40.50.150">
    <property type="entry name" value="Vaccinia Virus protein VP39"/>
    <property type="match status" value="1"/>
</dbReference>
<dbReference type="GO" id="GO:0016435">
    <property type="term" value="F:rRNA (guanine) methyltransferase activity"/>
    <property type="evidence" value="ECO:0007669"/>
    <property type="project" value="TreeGrafter"/>
</dbReference>
<evidence type="ECO:0000313" key="7">
    <source>
        <dbReference type="EMBL" id="KAA0194388.1"/>
    </source>
</evidence>
<evidence type="ECO:0000256" key="2">
    <source>
        <dbReference type="ARBA" id="ARBA00022603"/>
    </source>
</evidence>
<dbReference type="OrthoDB" id="1287559at2759"/>
<organism evidence="7">
    <name type="scientific">Hyalella azteca</name>
    <name type="common">Amphipod</name>
    <dbReference type="NCBI Taxonomy" id="294128"/>
    <lineage>
        <taxon>Eukaryota</taxon>
        <taxon>Metazoa</taxon>
        <taxon>Ecdysozoa</taxon>
        <taxon>Arthropoda</taxon>
        <taxon>Crustacea</taxon>
        <taxon>Multicrustacea</taxon>
        <taxon>Malacostraca</taxon>
        <taxon>Eumalacostraca</taxon>
        <taxon>Peracarida</taxon>
        <taxon>Amphipoda</taxon>
        <taxon>Senticaudata</taxon>
        <taxon>Talitrida</taxon>
        <taxon>Talitroidea</taxon>
        <taxon>Hyalellidae</taxon>
        <taxon>Hyalella</taxon>
    </lineage>
</organism>
<keyword evidence="3" id="KW-0808">Transferase</keyword>
<sequence length="211" mass="24176">MPQGSVIVGVDLHPIKAIPKTLSIQGDITTQSLRAELRNTLKNYKADVVLHDGAPNVGMCTHTLHRHKCAIKCTKPQASRYESAEIFYVCKFYKVRPDDKVDPQFFDAKHVFAEVEPTEAKRVNLNRPEKVKKKSEGYEDGAEILYSESTVTDFIESTRHEELLQKTSKLVIDERWQDHPSLTKEIIACCQDIKVLGRKELKMLLIWRKTL</sequence>
<proteinExistence type="predicted"/>
<feature type="non-terminal residue" evidence="7">
    <location>
        <position position="211"/>
    </location>
</feature>
<protein>
    <recommendedName>
        <fullName evidence="8">Ribosomal RNA methyltransferase FtsJ domain-containing protein</fullName>
    </recommendedName>
</protein>
<dbReference type="GO" id="GO:0000463">
    <property type="term" value="P:maturation of LSU-rRNA from tricistronic rRNA transcript (SSU-rRNA, 5.8S rRNA, LSU-rRNA)"/>
    <property type="evidence" value="ECO:0007669"/>
    <property type="project" value="TreeGrafter"/>
</dbReference>
<evidence type="ECO:0000256" key="3">
    <source>
        <dbReference type="ARBA" id="ARBA00022679"/>
    </source>
</evidence>
<evidence type="ECO:0000259" key="6">
    <source>
        <dbReference type="Pfam" id="PF11861"/>
    </source>
</evidence>
<feature type="domain" description="DUF3381" evidence="6">
    <location>
        <begin position="128"/>
        <end position="210"/>
    </location>
</feature>
<dbReference type="Pfam" id="PF01728">
    <property type="entry name" value="FtsJ"/>
    <property type="match status" value="1"/>
</dbReference>
<dbReference type="InterPro" id="IPR024576">
    <property type="entry name" value="rRNA_MeTfrase_Spb1_DUF3381"/>
</dbReference>
<evidence type="ECO:0008006" key="8">
    <source>
        <dbReference type="Google" id="ProtNLM"/>
    </source>
</evidence>
<reference evidence="7" key="3">
    <citation type="submission" date="2019-06" db="EMBL/GenBank/DDBJ databases">
        <authorList>
            <person name="Poynton C."/>
            <person name="Hasenbein S."/>
            <person name="Benoit J.B."/>
            <person name="Sepulveda M.S."/>
            <person name="Poelchau M.F."/>
            <person name="Murali S.C."/>
            <person name="Chen S."/>
            <person name="Glastad K.M."/>
            <person name="Werren J.H."/>
            <person name="Vineis J.H."/>
            <person name="Bowen J.L."/>
            <person name="Friedrich M."/>
            <person name="Jones J."/>
            <person name="Robertson H.M."/>
            <person name="Feyereisen R."/>
            <person name="Mechler-Hickson A."/>
            <person name="Mathers N."/>
            <person name="Lee C.E."/>
            <person name="Colbourne J.K."/>
            <person name="Biales A."/>
            <person name="Johnston J.S."/>
            <person name="Wellborn G.A."/>
            <person name="Rosendale A.J."/>
            <person name="Cridge A.G."/>
            <person name="Munoz-Torres M.C."/>
            <person name="Bain P.A."/>
            <person name="Manny A.R."/>
            <person name="Major K.M."/>
            <person name="Lambert F.N."/>
            <person name="Vulpe C.D."/>
            <person name="Tuck P."/>
            <person name="Blalock B.J."/>
            <person name="Lin Y.-Y."/>
            <person name="Smith M.E."/>
            <person name="Ochoa-Acuna H."/>
            <person name="Chen M.-J.M."/>
            <person name="Childers C.P."/>
            <person name="Qu J."/>
            <person name="Dugan S."/>
            <person name="Lee S.L."/>
            <person name="Chao H."/>
            <person name="Dinh H."/>
            <person name="Han Y."/>
            <person name="Doddapaneni H."/>
            <person name="Worley K.C."/>
            <person name="Muzny D.M."/>
            <person name="Gibbs R.A."/>
            <person name="Richards S."/>
        </authorList>
    </citation>
    <scope>NUCLEOTIDE SEQUENCE</scope>
    <source>
        <strain evidence="7">HAZT.00-mixed</strain>
        <tissue evidence="7">Whole organism</tissue>
    </source>
</reference>
<dbReference type="GO" id="GO:0008650">
    <property type="term" value="F:rRNA (uridine-2'-O-)-methyltransferase activity"/>
    <property type="evidence" value="ECO:0007669"/>
    <property type="project" value="TreeGrafter"/>
</dbReference>
<keyword evidence="1" id="KW-0698">rRNA processing</keyword>
<dbReference type="Proteomes" id="UP000711488">
    <property type="component" value="Unassembled WGS sequence"/>
</dbReference>
<dbReference type="GO" id="GO:0005730">
    <property type="term" value="C:nucleolus"/>
    <property type="evidence" value="ECO:0007669"/>
    <property type="project" value="TreeGrafter"/>
</dbReference>
<dbReference type="GO" id="GO:0000466">
    <property type="term" value="P:maturation of 5.8S rRNA from tricistronic rRNA transcript (SSU-rRNA, 5.8S rRNA, LSU-rRNA)"/>
    <property type="evidence" value="ECO:0007669"/>
    <property type="project" value="TreeGrafter"/>
</dbReference>
<evidence type="ECO:0000256" key="4">
    <source>
        <dbReference type="ARBA" id="ARBA00022691"/>
    </source>
</evidence>
<dbReference type="Pfam" id="PF11861">
    <property type="entry name" value="DUF3381"/>
    <property type="match status" value="1"/>
</dbReference>
<accession>A0A6A0H0J9</accession>
<reference evidence="7" key="2">
    <citation type="journal article" date="2018" name="Environ. Sci. Technol.">
        <title>The Toxicogenome of Hyalella azteca: A Model for Sediment Ecotoxicology and Evolutionary Toxicology.</title>
        <authorList>
            <person name="Poynton H.C."/>
            <person name="Hasenbein S."/>
            <person name="Benoit J.B."/>
            <person name="Sepulveda M.S."/>
            <person name="Poelchau M.F."/>
            <person name="Hughes D.S.T."/>
            <person name="Murali S.C."/>
            <person name="Chen S."/>
            <person name="Glastad K.M."/>
            <person name="Goodisman M.A.D."/>
            <person name="Werren J.H."/>
            <person name="Vineis J.H."/>
            <person name="Bowen J.L."/>
            <person name="Friedrich M."/>
            <person name="Jones J."/>
            <person name="Robertson H.M."/>
            <person name="Feyereisen R."/>
            <person name="Mechler-Hickson A."/>
            <person name="Mathers N."/>
            <person name="Lee C.E."/>
            <person name="Colbourne J.K."/>
            <person name="Biales A."/>
            <person name="Johnston J.S."/>
            <person name="Wellborn G.A."/>
            <person name="Rosendale A.J."/>
            <person name="Cridge A.G."/>
            <person name="Munoz-Torres M.C."/>
            <person name="Bain P.A."/>
            <person name="Manny A.R."/>
            <person name="Major K.M."/>
            <person name="Lambert F.N."/>
            <person name="Vulpe C.D."/>
            <person name="Tuck P."/>
            <person name="Blalock B.J."/>
            <person name="Lin Y.Y."/>
            <person name="Smith M.E."/>
            <person name="Ochoa-Acuna H."/>
            <person name="Chen M.M."/>
            <person name="Childers C.P."/>
            <person name="Qu J."/>
            <person name="Dugan S."/>
            <person name="Lee S.L."/>
            <person name="Chao H."/>
            <person name="Dinh H."/>
            <person name="Han Y."/>
            <person name="Doddapaneni H."/>
            <person name="Worley K.C."/>
            <person name="Muzny D.M."/>
            <person name="Gibbs R.A."/>
            <person name="Richards S."/>
        </authorList>
    </citation>
    <scope>NUCLEOTIDE SEQUENCE</scope>
    <source>
        <strain evidence="7">HAZT.00-mixed</strain>
        <tissue evidence="7">Whole organism</tissue>
    </source>
</reference>
<evidence type="ECO:0000259" key="5">
    <source>
        <dbReference type="Pfam" id="PF01728"/>
    </source>
</evidence>
<feature type="domain" description="Ribosomal RNA methyltransferase FtsJ" evidence="5">
    <location>
        <begin position="6"/>
        <end position="59"/>
    </location>
</feature>
<dbReference type="PANTHER" id="PTHR10920">
    <property type="entry name" value="RIBOSOMAL RNA METHYLTRANSFERASE"/>
    <property type="match status" value="1"/>
</dbReference>
<gene>
    <name evidence="7" type="ORF">HAZT_HAZT001324</name>
</gene>
<dbReference type="PANTHER" id="PTHR10920:SF13">
    <property type="entry name" value="PRE-RRNA 2'-O-RIBOSE RNA METHYLTRANSFERASE FTSJ3"/>
    <property type="match status" value="1"/>
</dbReference>
<dbReference type="EMBL" id="JQDR03010333">
    <property type="protein sequence ID" value="KAA0194388.1"/>
    <property type="molecule type" value="Genomic_DNA"/>
</dbReference>
<keyword evidence="4" id="KW-0949">S-adenosyl-L-methionine</keyword>
<keyword evidence="2" id="KW-0489">Methyltransferase</keyword>
<dbReference type="InterPro" id="IPR050082">
    <property type="entry name" value="RNA_methyltr_RlmE"/>
</dbReference>
<dbReference type="InterPro" id="IPR029063">
    <property type="entry name" value="SAM-dependent_MTases_sf"/>
</dbReference>
<reference evidence="7" key="1">
    <citation type="submission" date="2014-08" db="EMBL/GenBank/DDBJ databases">
        <authorList>
            <person name="Murali S."/>
            <person name="Richards S."/>
            <person name="Bandaranaike D."/>
            <person name="Bellair M."/>
            <person name="Blankenburg K."/>
            <person name="Chao H."/>
            <person name="Dinh H."/>
            <person name="Doddapaneni H."/>
            <person name="Dugan-Rocha S."/>
            <person name="Elkadiri S."/>
            <person name="Gnanaolivu R."/>
            <person name="Hughes D."/>
            <person name="Lee S."/>
            <person name="Li M."/>
            <person name="Ming W."/>
            <person name="Munidasa M."/>
            <person name="Muniz J."/>
            <person name="Nguyen L."/>
            <person name="Osuji N."/>
            <person name="Pu L.-L."/>
            <person name="Puazo M."/>
            <person name="Skinner E."/>
            <person name="Qu C."/>
            <person name="Quiroz J."/>
            <person name="Raj R."/>
            <person name="Weissenberger G."/>
            <person name="Xin Y."/>
            <person name="Zou X."/>
            <person name="Han Y."/>
            <person name="Worley K."/>
            <person name="Muzny D."/>
            <person name="Gibbs R."/>
        </authorList>
    </citation>
    <scope>NUCLEOTIDE SEQUENCE</scope>
    <source>
        <strain evidence="7">HAZT.00-mixed</strain>
        <tissue evidence="7">Whole organism</tissue>
    </source>
</reference>
<dbReference type="InterPro" id="IPR002877">
    <property type="entry name" value="RNA_MeTrfase_FtsJ_dom"/>
</dbReference>
<dbReference type="AlphaFoldDB" id="A0A6A0H0J9"/>
<name>A0A6A0H0J9_HYAAZ</name>
<comment type="caution">
    <text evidence="7">The sequence shown here is derived from an EMBL/GenBank/DDBJ whole genome shotgun (WGS) entry which is preliminary data.</text>
</comment>
<evidence type="ECO:0000256" key="1">
    <source>
        <dbReference type="ARBA" id="ARBA00022552"/>
    </source>
</evidence>
<dbReference type="GO" id="GO:0030687">
    <property type="term" value="C:preribosome, large subunit precursor"/>
    <property type="evidence" value="ECO:0007669"/>
    <property type="project" value="TreeGrafter"/>
</dbReference>